<dbReference type="EMBL" id="KE657470">
    <property type="protein sequence ID" value="EQK97658.1"/>
    <property type="molecule type" value="Genomic_DNA"/>
</dbReference>
<dbReference type="Proteomes" id="UP000019374">
    <property type="component" value="Unassembled WGS sequence"/>
</dbReference>
<name>T5A522_OPHSC</name>
<evidence type="ECO:0000313" key="2">
    <source>
        <dbReference type="EMBL" id="EQK97658.1"/>
    </source>
</evidence>
<accession>T5A522</accession>
<dbReference type="eggNOG" id="KOG2277">
    <property type="taxonomic scope" value="Eukaryota"/>
</dbReference>
<feature type="compositionally biased region" description="Basic and acidic residues" evidence="1">
    <location>
        <begin position="147"/>
        <end position="158"/>
    </location>
</feature>
<evidence type="ECO:0000313" key="3">
    <source>
        <dbReference type="Proteomes" id="UP000019374"/>
    </source>
</evidence>
<dbReference type="AlphaFoldDB" id="T5A522"/>
<feature type="region of interest" description="Disordered" evidence="1">
    <location>
        <begin position="62"/>
        <end position="158"/>
    </location>
</feature>
<reference evidence="2 3" key="1">
    <citation type="journal article" date="2013" name="Chin. Sci. Bull.">
        <title>Genome survey uncovers the secrets of sex and lifestyle in caterpillar fungus.</title>
        <authorList>
            <person name="Hu X."/>
            <person name="Zhang Y."/>
            <person name="Xiao G."/>
            <person name="Zheng P."/>
            <person name="Xia Y."/>
            <person name="Zhang X."/>
            <person name="St Leger R.J."/>
            <person name="Liu X."/>
            <person name="Wang C."/>
        </authorList>
    </citation>
    <scope>NUCLEOTIDE SEQUENCE [LARGE SCALE GENOMIC DNA]</scope>
    <source>
        <strain evidence="3">Co18 / CGMCC 3.14243</strain>
        <tissue evidence="2">Fruit-body</tissue>
    </source>
</reference>
<dbReference type="OrthoDB" id="2274644at2759"/>
<organism evidence="2 3">
    <name type="scientific">Ophiocordyceps sinensis (strain Co18 / CGMCC 3.14243)</name>
    <name type="common">Yarsagumba caterpillar fungus</name>
    <name type="synonym">Hirsutella sinensis</name>
    <dbReference type="NCBI Taxonomy" id="911162"/>
    <lineage>
        <taxon>Eukaryota</taxon>
        <taxon>Fungi</taxon>
        <taxon>Dikarya</taxon>
        <taxon>Ascomycota</taxon>
        <taxon>Pezizomycotina</taxon>
        <taxon>Sordariomycetes</taxon>
        <taxon>Hypocreomycetidae</taxon>
        <taxon>Hypocreales</taxon>
        <taxon>Ophiocordycipitaceae</taxon>
        <taxon>Ophiocordyceps</taxon>
    </lineage>
</organism>
<sequence length="158" mass="16681">MSRQPQNGVIAPLDLAIGEQRANKPTVIDSAHLSPVYEAGASSPNTVRHNDVSWLPVKPEARDEGRLAGAEIDEHTSSPTERRVAVYEDDGTHKSAKALASASKATSPRVNGHVRGAKSESDGGWQKAGKGKKKATNAAAPQGHAEQPPKHESERKGG</sequence>
<evidence type="ECO:0000256" key="1">
    <source>
        <dbReference type="SAM" id="MobiDB-lite"/>
    </source>
</evidence>
<dbReference type="HOGENOM" id="CLU_1669924_0_0_1"/>
<proteinExistence type="predicted"/>
<protein>
    <submittedName>
        <fullName evidence="2">PAP/25A-associated-like protein</fullName>
    </submittedName>
</protein>
<gene>
    <name evidence="2" type="ORF">OCS_06629</name>
</gene>
<feature type="compositionally biased region" description="Basic and acidic residues" evidence="1">
    <location>
        <begin position="62"/>
        <end position="93"/>
    </location>
</feature>